<evidence type="ECO:0000256" key="1">
    <source>
        <dbReference type="ARBA" id="ARBA00007092"/>
    </source>
</evidence>
<keyword evidence="2 5" id="KW-0479">Metal-binding</keyword>
<proteinExistence type="inferred from homology"/>
<gene>
    <name evidence="8" type="ORF">DES49_0595</name>
</gene>
<feature type="domain" description="Endonuclease/exonuclease/phosphatase" evidence="7">
    <location>
        <begin position="19"/>
        <end position="246"/>
    </location>
</feature>
<dbReference type="PANTHER" id="PTHR22748:SF6">
    <property type="entry name" value="DNA-(APURINIC OR APYRIMIDINIC SITE) ENDONUCLEASE"/>
    <property type="match status" value="1"/>
</dbReference>
<dbReference type="InterPro" id="IPR004808">
    <property type="entry name" value="AP_endonuc_1"/>
</dbReference>
<feature type="site" description="Important for catalytic activity" evidence="6">
    <location>
        <position position="220"/>
    </location>
</feature>
<feature type="binding site" evidence="5">
    <location>
        <position position="246"/>
    </location>
    <ligand>
        <name>Mg(2+)</name>
        <dbReference type="ChEBI" id="CHEBI:18420"/>
        <label>1</label>
    </ligand>
</feature>
<dbReference type="NCBIfam" id="TIGR00633">
    <property type="entry name" value="xth"/>
    <property type="match status" value="1"/>
</dbReference>
<evidence type="ECO:0000256" key="4">
    <source>
        <dbReference type="ARBA" id="ARBA00022842"/>
    </source>
</evidence>
<dbReference type="InterPro" id="IPR036691">
    <property type="entry name" value="Endo/exonu/phosph_ase_sf"/>
</dbReference>
<keyword evidence="5" id="KW-0464">Manganese</keyword>
<dbReference type="GO" id="GO:0008311">
    <property type="term" value="F:double-stranded DNA 3'-5' DNA exonuclease activity"/>
    <property type="evidence" value="ECO:0007669"/>
    <property type="project" value="TreeGrafter"/>
</dbReference>
<evidence type="ECO:0000256" key="3">
    <source>
        <dbReference type="ARBA" id="ARBA00022801"/>
    </source>
</evidence>
<keyword evidence="3" id="KW-0378">Hydrolase</keyword>
<dbReference type="OrthoDB" id="9803914at2"/>
<dbReference type="Proteomes" id="UP000295830">
    <property type="component" value="Unassembled WGS sequence"/>
</dbReference>
<evidence type="ECO:0000256" key="5">
    <source>
        <dbReference type="PIRSR" id="PIRSR604808-2"/>
    </source>
</evidence>
<dbReference type="RefSeq" id="WP_133734861.1">
    <property type="nucleotide sequence ID" value="NZ_SOAX01000001.1"/>
</dbReference>
<reference evidence="8 9" key="1">
    <citation type="submission" date="2019-03" db="EMBL/GenBank/DDBJ databases">
        <title>Genomic Encyclopedia of Type Strains, Phase IV (KMG-IV): sequencing the most valuable type-strain genomes for metagenomic binning, comparative biology and taxonomic classification.</title>
        <authorList>
            <person name="Goeker M."/>
        </authorList>
    </citation>
    <scope>NUCLEOTIDE SEQUENCE [LARGE SCALE GENOMIC DNA]</scope>
    <source>
        <strain evidence="8 9">DSM 15505</strain>
    </source>
</reference>
<evidence type="ECO:0000313" key="9">
    <source>
        <dbReference type="Proteomes" id="UP000295830"/>
    </source>
</evidence>
<dbReference type="InterPro" id="IPR005135">
    <property type="entry name" value="Endo/exonuclease/phosphatase"/>
</dbReference>
<dbReference type="SUPFAM" id="SSF56219">
    <property type="entry name" value="DNase I-like"/>
    <property type="match status" value="1"/>
</dbReference>
<organism evidence="8 9">
    <name type="scientific">Halospina denitrificans</name>
    <dbReference type="NCBI Taxonomy" id="332522"/>
    <lineage>
        <taxon>Bacteria</taxon>
        <taxon>Pseudomonadati</taxon>
        <taxon>Pseudomonadota</taxon>
        <taxon>Gammaproteobacteria</taxon>
        <taxon>Halospina</taxon>
    </lineage>
</organism>
<name>A0A4R7K1N9_9GAMM</name>
<dbReference type="AlphaFoldDB" id="A0A4R7K1N9"/>
<protein>
    <submittedName>
        <fullName evidence="8">Exodeoxyribonuclease-3</fullName>
    </submittedName>
</protein>
<dbReference type="Gene3D" id="3.60.10.10">
    <property type="entry name" value="Endonuclease/exonuclease/phosphatase"/>
    <property type="match status" value="1"/>
</dbReference>
<comment type="caution">
    <text evidence="8">The sequence shown here is derived from an EMBL/GenBank/DDBJ whole genome shotgun (WGS) entry which is preliminary data.</text>
</comment>
<dbReference type="GO" id="GO:0046872">
    <property type="term" value="F:metal ion binding"/>
    <property type="evidence" value="ECO:0007669"/>
    <property type="project" value="UniProtKB-KW"/>
</dbReference>
<comment type="similarity">
    <text evidence="1">Belongs to the DNA repair enzymes AP/ExoA family.</text>
</comment>
<feature type="binding site" evidence="5">
    <location>
        <position position="245"/>
    </location>
    <ligand>
        <name>Mg(2+)</name>
        <dbReference type="ChEBI" id="CHEBI:18420"/>
        <label>1</label>
    </ligand>
</feature>
<sequence>MRVVTVSVNGLRQAISNGFFEWLEGRDADVVAVQDHRVSVREIEDDPSLTPEGYQAWFIDGENPETGGVGLYTRYFPKAVIYGFNYGPADQEGRFLQADFQKISVASVQAPFAGDEAAQTHKDAFMEAFLVHCDKTVRKRRQFIFCASLQTAHQDSDASNHFHRQPVSGFLPHERAWLDELFNVQGFLDGYREANGDGRAYTWWPEWARNWRKSPGWRTDYQMVTPGISGAILDGYIDSDAGFSDHAPVVMDYDISPE</sequence>
<dbReference type="PANTHER" id="PTHR22748">
    <property type="entry name" value="AP ENDONUCLEASE"/>
    <property type="match status" value="1"/>
</dbReference>
<keyword evidence="9" id="KW-1185">Reference proteome</keyword>
<dbReference type="GO" id="GO:0003906">
    <property type="term" value="F:DNA-(apurinic or apyrimidinic site) endonuclease activity"/>
    <property type="evidence" value="ECO:0007669"/>
    <property type="project" value="TreeGrafter"/>
</dbReference>
<dbReference type="EMBL" id="SOAX01000001">
    <property type="protein sequence ID" value="TDT44485.1"/>
    <property type="molecule type" value="Genomic_DNA"/>
</dbReference>
<evidence type="ECO:0000256" key="6">
    <source>
        <dbReference type="PIRSR" id="PIRSR604808-3"/>
    </source>
</evidence>
<accession>A0A4R7K1N9</accession>
<dbReference type="GO" id="GO:0008081">
    <property type="term" value="F:phosphoric diester hydrolase activity"/>
    <property type="evidence" value="ECO:0007669"/>
    <property type="project" value="TreeGrafter"/>
</dbReference>
<evidence type="ECO:0000256" key="2">
    <source>
        <dbReference type="ARBA" id="ARBA00022723"/>
    </source>
</evidence>
<dbReference type="GO" id="GO:0006284">
    <property type="term" value="P:base-excision repair"/>
    <property type="evidence" value="ECO:0007669"/>
    <property type="project" value="TreeGrafter"/>
</dbReference>
<evidence type="ECO:0000313" key="8">
    <source>
        <dbReference type="EMBL" id="TDT44485.1"/>
    </source>
</evidence>
<feature type="site" description="Interaction with DNA substrate" evidence="6">
    <location>
        <position position="246"/>
    </location>
</feature>
<comment type="cofactor">
    <cofactor evidence="5">
        <name>Mg(2+)</name>
        <dbReference type="ChEBI" id="CHEBI:18420"/>
    </cofactor>
    <cofactor evidence="5">
        <name>Mn(2+)</name>
        <dbReference type="ChEBI" id="CHEBI:29035"/>
    </cofactor>
    <text evidence="5">Probably binds two magnesium or manganese ions per subunit.</text>
</comment>
<dbReference type="Pfam" id="PF03372">
    <property type="entry name" value="Exo_endo_phos"/>
    <property type="match status" value="1"/>
</dbReference>
<dbReference type="PROSITE" id="PS51435">
    <property type="entry name" value="AP_NUCLEASE_F1_4"/>
    <property type="match status" value="1"/>
</dbReference>
<keyword evidence="4 5" id="KW-0460">Magnesium</keyword>
<evidence type="ECO:0000259" key="7">
    <source>
        <dbReference type="Pfam" id="PF03372"/>
    </source>
</evidence>